<accession>A0A630PPZ3</accession>
<comment type="caution">
    <text evidence="2">The sequence shown here is derived from an EMBL/GenBank/DDBJ whole genome shotgun (WGS) entry which is preliminary data.</text>
</comment>
<evidence type="ECO:0000313" key="2">
    <source>
        <dbReference type="EMBL" id="EDG4142342.1"/>
    </source>
</evidence>
<dbReference type="PROSITE" id="PS51257">
    <property type="entry name" value="PROKAR_LIPOPROTEIN"/>
    <property type="match status" value="1"/>
</dbReference>
<sequence length="223" mass="24975">MKSRNWLKGLGVTMIATTLILTGCGNGDAEKADTKEQTKSVEEEGKEVKIESNEGKPQHEQLITVKLPPEADYLNDETLEVYEQDKKKYDQTEQLITNNSVTILLGDFCYYEPAWSSLTCSAILVNGTDSNIEDLSFQAEIVNKPMSGKVFSDDKVPELTKAKTGKFQPNEGIPIILVFSEDDPKNEENAEPQKINIKDIKVKIKDIQYKAVNVKEQTAKEKT</sequence>
<evidence type="ECO:0008006" key="3">
    <source>
        <dbReference type="Google" id="ProtNLM"/>
    </source>
</evidence>
<name>A0A630PPZ3_LISMN</name>
<proteinExistence type="predicted"/>
<protein>
    <recommendedName>
        <fullName evidence="3">Lipoprotein</fullName>
    </recommendedName>
</protein>
<dbReference type="EMBL" id="AAMEBU010000057">
    <property type="protein sequence ID" value="EDG4142342.1"/>
    <property type="molecule type" value="Genomic_DNA"/>
</dbReference>
<feature type="region of interest" description="Disordered" evidence="1">
    <location>
        <begin position="27"/>
        <end position="57"/>
    </location>
</feature>
<feature type="compositionally biased region" description="Basic and acidic residues" evidence="1">
    <location>
        <begin position="28"/>
        <end position="57"/>
    </location>
</feature>
<evidence type="ECO:0000256" key="1">
    <source>
        <dbReference type="SAM" id="MobiDB-lite"/>
    </source>
</evidence>
<gene>
    <name evidence="2" type="ORF">GCS15_15115</name>
</gene>
<organism evidence="2">
    <name type="scientific">Listeria monocytogenes</name>
    <dbReference type="NCBI Taxonomy" id="1639"/>
    <lineage>
        <taxon>Bacteria</taxon>
        <taxon>Bacillati</taxon>
        <taxon>Bacillota</taxon>
        <taxon>Bacilli</taxon>
        <taxon>Bacillales</taxon>
        <taxon>Listeriaceae</taxon>
        <taxon>Listeria</taxon>
    </lineage>
</organism>
<dbReference type="AlphaFoldDB" id="A0A630PPZ3"/>
<reference evidence="2" key="1">
    <citation type="submission" date="2019-10" db="EMBL/GenBank/DDBJ databases">
        <authorList>
            <person name="Ashton P.M."/>
            <person name="Dallman T."/>
            <person name="Nair S."/>
            <person name="De Pinna E."/>
            <person name="Peters T."/>
            <person name="Grant K."/>
        </authorList>
    </citation>
    <scope>NUCLEOTIDE SEQUENCE</scope>
    <source>
        <strain evidence="2">821023</strain>
    </source>
</reference>